<evidence type="ECO:0000259" key="7">
    <source>
        <dbReference type="PROSITE" id="PS50023"/>
    </source>
</evidence>
<dbReference type="GO" id="GO:0003712">
    <property type="term" value="F:transcription coregulator activity"/>
    <property type="evidence" value="ECO:0007669"/>
    <property type="project" value="TreeGrafter"/>
</dbReference>
<feature type="domain" description="LIM zinc-binding" evidence="7">
    <location>
        <begin position="408"/>
        <end position="490"/>
    </location>
</feature>
<name>A0A2N5T5L9_9BASI</name>
<keyword evidence="2" id="KW-0677">Repeat</keyword>
<evidence type="ECO:0000313" key="8">
    <source>
        <dbReference type="EMBL" id="PLW20760.1"/>
    </source>
</evidence>
<evidence type="ECO:0000256" key="5">
    <source>
        <dbReference type="PROSITE-ProRule" id="PRU00125"/>
    </source>
</evidence>
<comment type="caution">
    <text evidence="8">The sequence shown here is derived from an EMBL/GenBank/DDBJ whole genome shotgun (WGS) entry which is preliminary data.</text>
</comment>
<accession>A0A2N5T5L9</accession>
<keyword evidence="1 5" id="KW-0479">Metal-binding</keyword>
<dbReference type="Proteomes" id="UP000235388">
    <property type="component" value="Unassembled WGS sequence"/>
</dbReference>
<dbReference type="GO" id="GO:0005634">
    <property type="term" value="C:nucleus"/>
    <property type="evidence" value="ECO:0007669"/>
    <property type="project" value="TreeGrafter"/>
</dbReference>
<keyword evidence="3 5" id="KW-0862">Zinc</keyword>
<reference evidence="8 9" key="1">
    <citation type="submission" date="2017-11" db="EMBL/GenBank/DDBJ databases">
        <title>De novo assembly and phasing of dikaryotic genomes from two isolates of Puccinia coronata f. sp. avenae, the causal agent of oat crown rust.</title>
        <authorList>
            <person name="Miller M.E."/>
            <person name="Zhang Y."/>
            <person name="Omidvar V."/>
            <person name="Sperschneider J."/>
            <person name="Schwessinger B."/>
            <person name="Raley C."/>
            <person name="Palmer J.M."/>
            <person name="Garnica D."/>
            <person name="Upadhyaya N."/>
            <person name="Rathjen J."/>
            <person name="Taylor J.M."/>
            <person name="Park R.F."/>
            <person name="Dodds P.N."/>
            <person name="Hirsch C.D."/>
            <person name="Kianian S.F."/>
            <person name="Figueroa M."/>
        </authorList>
    </citation>
    <scope>NUCLEOTIDE SEQUENCE [LARGE SCALE GENOMIC DNA]</scope>
    <source>
        <strain evidence="8">12NC29</strain>
    </source>
</reference>
<dbReference type="EMBL" id="PGCJ01000792">
    <property type="protein sequence ID" value="PLW20760.1"/>
    <property type="molecule type" value="Genomic_DNA"/>
</dbReference>
<evidence type="ECO:0000256" key="2">
    <source>
        <dbReference type="ARBA" id="ARBA00022737"/>
    </source>
</evidence>
<evidence type="ECO:0000256" key="3">
    <source>
        <dbReference type="ARBA" id="ARBA00022833"/>
    </source>
</evidence>
<evidence type="ECO:0000256" key="4">
    <source>
        <dbReference type="ARBA" id="ARBA00023038"/>
    </source>
</evidence>
<dbReference type="Pfam" id="PF00412">
    <property type="entry name" value="LIM"/>
    <property type="match status" value="3"/>
</dbReference>
<dbReference type="OrthoDB" id="1112565at2759"/>
<evidence type="ECO:0000313" key="9">
    <source>
        <dbReference type="Proteomes" id="UP000235388"/>
    </source>
</evidence>
<feature type="compositionally biased region" description="Polar residues" evidence="6">
    <location>
        <begin position="593"/>
        <end position="606"/>
    </location>
</feature>
<proteinExistence type="predicted"/>
<dbReference type="AlphaFoldDB" id="A0A2N5T5L9"/>
<feature type="region of interest" description="Disordered" evidence="6">
    <location>
        <begin position="1"/>
        <end position="92"/>
    </location>
</feature>
<dbReference type="CDD" id="cd08368">
    <property type="entry name" value="LIM"/>
    <property type="match status" value="2"/>
</dbReference>
<evidence type="ECO:0000256" key="1">
    <source>
        <dbReference type="ARBA" id="ARBA00022723"/>
    </source>
</evidence>
<feature type="compositionally biased region" description="Polar residues" evidence="6">
    <location>
        <begin position="565"/>
        <end position="583"/>
    </location>
</feature>
<feature type="domain" description="LIM zinc-binding" evidence="7">
    <location>
        <begin position="613"/>
        <end position="675"/>
    </location>
</feature>
<feature type="compositionally biased region" description="Polar residues" evidence="6">
    <location>
        <begin position="533"/>
        <end position="543"/>
    </location>
</feature>
<dbReference type="PANTHER" id="PTHR24205:SF16">
    <property type="entry name" value="GH01042P-RELATED"/>
    <property type="match status" value="1"/>
</dbReference>
<evidence type="ECO:0000256" key="6">
    <source>
        <dbReference type="SAM" id="MobiDB-lite"/>
    </source>
</evidence>
<feature type="compositionally biased region" description="Basic and acidic residues" evidence="6">
    <location>
        <begin position="8"/>
        <end position="23"/>
    </location>
</feature>
<gene>
    <name evidence="8" type="ORF">PCANC_09280</name>
</gene>
<dbReference type="GO" id="GO:0030695">
    <property type="term" value="F:GTPase regulator activity"/>
    <property type="evidence" value="ECO:0007669"/>
    <property type="project" value="UniProtKB-ARBA"/>
</dbReference>
<feature type="compositionally biased region" description="Low complexity" evidence="6">
    <location>
        <begin position="544"/>
        <end position="554"/>
    </location>
</feature>
<dbReference type="PANTHER" id="PTHR24205">
    <property type="entry name" value="FOUR AND A HALF LIM DOMAINS PROTEIN"/>
    <property type="match status" value="1"/>
</dbReference>
<dbReference type="STRING" id="200324.A0A2N5T5L9"/>
<dbReference type="GO" id="GO:0046872">
    <property type="term" value="F:metal ion binding"/>
    <property type="evidence" value="ECO:0007669"/>
    <property type="project" value="UniProtKB-KW"/>
</dbReference>
<sequence length="685" mass="74554">MFETADGSPKHDRWLRTYGERRSVSPASALVSRSLPKPTPPSHLQNVCLSSSPDLQTQPLAIPSSNSPRESLGDRSLNIMPSEPAAPPVVPRETVSEADALKEVRRGLSVKSSARAHVRCLTANMPASVDLSAAEEEVLTNVFGSVLDPNETRGRCGACQQIFKREGKIYPDPRREDESGKWAGVFYCRKCYVQRFSRGKCASCQHTIVGDEGTFIQLGKDGCNGLWHKKCFKCVHCQTDISNSPSVDLSGNPCCEECFEKPRPRSSSSKPCMVTDIPDLRVQPMGGYTRMKRTSINNSPAAQNIKPAVDELRNKLRKAGIEKEPNRPSFSLTTRGGSTTQIQLKRETSVPASDTTTLPLPASVKPLSITKPTFKAVTPDANTLPPFRSSLKSSSSTAQNILSPSANPLCPTCKLSLFRPSLNQSSAANPSASAAEKIGGTLATLPTTGETFHVNCLHCDDCKQAFPNQKYVLLDGLKLCERCVAHRDMIAAQEKLDRMTAELAKRRDESVSSRFPDYQKSKATKDWHLAHSESVSPSFPSTRSFQSSISPHPSSNHHHPTSAPMTKSASENPQLLKKVSTSPFLGERDSDSSPKLPSTMTKSLSASRFGGQSICPGCSKPGTITETKLGPNNERWHFKCLRCVQCHKSLDSGAKTFDDSKAVGCRDCLSNARALKRASGAPQLR</sequence>
<dbReference type="SMART" id="SM00132">
    <property type="entry name" value="LIM"/>
    <property type="match status" value="3"/>
</dbReference>
<keyword evidence="9" id="KW-1185">Reference proteome</keyword>
<protein>
    <recommendedName>
        <fullName evidence="7">LIM zinc-binding domain-containing protein</fullName>
    </recommendedName>
</protein>
<feature type="compositionally biased region" description="Polar residues" evidence="6">
    <location>
        <begin position="42"/>
        <end position="69"/>
    </location>
</feature>
<keyword evidence="4 5" id="KW-0440">LIM domain</keyword>
<feature type="region of interest" description="Disordered" evidence="6">
    <location>
        <begin position="526"/>
        <end position="607"/>
    </location>
</feature>
<feature type="domain" description="LIM zinc-binding" evidence="7">
    <location>
        <begin position="199"/>
        <end position="265"/>
    </location>
</feature>
<dbReference type="PROSITE" id="PS50023">
    <property type="entry name" value="LIM_DOMAIN_2"/>
    <property type="match status" value="3"/>
</dbReference>
<organism evidence="8 9">
    <name type="scientific">Puccinia coronata f. sp. avenae</name>
    <dbReference type="NCBI Taxonomy" id="200324"/>
    <lineage>
        <taxon>Eukaryota</taxon>
        <taxon>Fungi</taxon>
        <taxon>Dikarya</taxon>
        <taxon>Basidiomycota</taxon>
        <taxon>Pucciniomycotina</taxon>
        <taxon>Pucciniomycetes</taxon>
        <taxon>Pucciniales</taxon>
        <taxon>Pucciniaceae</taxon>
        <taxon>Puccinia</taxon>
    </lineage>
</organism>
<dbReference type="Gene3D" id="2.10.110.10">
    <property type="entry name" value="Cysteine Rich Protein"/>
    <property type="match status" value="3"/>
</dbReference>
<dbReference type="PROSITE" id="PS00478">
    <property type="entry name" value="LIM_DOMAIN_1"/>
    <property type="match status" value="1"/>
</dbReference>
<dbReference type="InterPro" id="IPR001781">
    <property type="entry name" value="Znf_LIM"/>
</dbReference>